<reference evidence="1 2" key="1">
    <citation type="submission" date="2018-07" db="EMBL/GenBank/DDBJ databases">
        <title>Bacillus sp. YLB-04 draft genome sequence.</title>
        <authorList>
            <person name="Yu L."/>
            <person name="Tang X."/>
        </authorList>
    </citation>
    <scope>NUCLEOTIDE SEQUENCE [LARGE SCALE GENOMIC DNA]</scope>
    <source>
        <strain evidence="1 2">YLB-04</strain>
    </source>
</reference>
<name>A0A3D8GK78_9BACI</name>
<comment type="caution">
    <text evidence="1">The sequence shown here is derived from an EMBL/GenBank/DDBJ whole genome shotgun (WGS) entry which is preliminary data.</text>
</comment>
<dbReference type="AlphaFoldDB" id="A0A3D8GK78"/>
<proteinExistence type="predicted"/>
<dbReference type="PROSITE" id="PS51257">
    <property type="entry name" value="PROKAR_LIPOPROTEIN"/>
    <property type="match status" value="1"/>
</dbReference>
<protein>
    <recommendedName>
        <fullName evidence="3">DUF3131 domain-containing protein</fullName>
    </recommendedName>
</protein>
<organism evidence="1 2">
    <name type="scientific">Neobacillus piezotolerans</name>
    <dbReference type="NCBI Taxonomy" id="2259171"/>
    <lineage>
        <taxon>Bacteria</taxon>
        <taxon>Bacillati</taxon>
        <taxon>Bacillota</taxon>
        <taxon>Bacilli</taxon>
        <taxon>Bacillales</taxon>
        <taxon>Bacillaceae</taxon>
        <taxon>Neobacillus</taxon>
    </lineage>
</organism>
<dbReference type="OrthoDB" id="1550726at2"/>
<keyword evidence="2" id="KW-1185">Reference proteome</keyword>
<sequence>MKKAWGLLVIIMLLAGCTNVGIGKERPNAEKKPYENSDYISELWKVTVKDYLKDDLWLERDIYDSGHFLMVPLHYAYQNEDPKLMRDFEKHFGNFTKSGIETLDINEDGNRLATLQYYYLLSRYIVLAESSNSPVINESNVDYLANFLLSEIKNIWETPAWQWGRKPFKNGMEERLLWKIENTEVKPSYYRAIIDEELFTMAIAADLKQYFKNEPTLEEISSVTYRVFKNESHFDAEGRWLFQVGVWTDHPDYVFAGYEDKNKVSEEKKKVMDIVQDSSHSHRFPLWINSFAQSFGNQTNEKLFFEKVLSGLEKQFFDKVLVPPTNETPYYRLTNYMNGHNGMFRWKYNTTGNDGYGPYELSGTFTIGWWTFLGSERIKSVYADLADQFPLSQEAVNLYVGPNTTRERNPHIADPSSYYNGYKKLLSLLASGIE</sequence>
<dbReference type="Proteomes" id="UP000257144">
    <property type="component" value="Unassembled WGS sequence"/>
</dbReference>
<dbReference type="RefSeq" id="WP_115454123.1">
    <property type="nucleotide sequence ID" value="NZ_QNQT01000019.1"/>
</dbReference>
<evidence type="ECO:0008006" key="3">
    <source>
        <dbReference type="Google" id="ProtNLM"/>
    </source>
</evidence>
<evidence type="ECO:0000313" key="1">
    <source>
        <dbReference type="EMBL" id="RDU34741.1"/>
    </source>
</evidence>
<accession>A0A3D8GK78</accession>
<dbReference type="EMBL" id="QNQT01000019">
    <property type="protein sequence ID" value="RDU34741.1"/>
    <property type="molecule type" value="Genomic_DNA"/>
</dbReference>
<evidence type="ECO:0000313" key="2">
    <source>
        <dbReference type="Proteomes" id="UP000257144"/>
    </source>
</evidence>
<gene>
    <name evidence="1" type="ORF">DRW41_21845</name>
</gene>